<gene>
    <name evidence="9 11" type="primary">ectA</name>
    <name evidence="11" type="ORF">ACFP1B_05295</name>
</gene>
<dbReference type="EMBL" id="JBHSPU010000005">
    <property type="protein sequence ID" value="MFC5912847.1"/>
    <property type="molecule type" value="Genomic_DNA"/>
</dbReference>
<dbReference type="InterPro" id="IPR016181">
    <property type="entry name" value="Acyl_CoA_acyltransferase"/>
</dbReference>
<evidence type="ECO:0000256" key="2">
    <source>
        <dbReference type="ARBA" id="ARBA00004978"/>
    </source>
</evidence>
<evidence type="ECO:0000313" key="12">
    <source>
        <dbReference type="Proteomes" id="UP001596200"/>
    </source>
</evidence>
<dbReference type="SUPFAM" id="SSF55729">
    <property type="entry name" value="Acyl-CoA N-acyltransferases (Nat)"/>
    <property type="match status" value="1"/>
</dbReference>
<evidence type="ECO:0000256" key="7">
    <source>
        <dbReference type="ARBA" id="ARBA00023315"/>
    </source>
</evidence>
<dbReference type="Gene3D" id="3.40.630.30">
    <property type="match status" value="1"/>
</dbReference>
<evidence type="ECO:0000256" key="5">
    <source>
        <dbReference type="ARBA" id="ARBA00017935"/>
    </source>
</evidence>
<comment type="function">
    <text evidence="1 9">Catalyzes the acetylation of L-2,4-diaminobutyrate (DABA) to gamma-N-acetyl-alpha,gamma-diaminobutyric acid (ADABA) with acetyl coenzyme A.</text>
</comment>
<comment type="catalytic activity">
    <reaction evidence="8 9">
        <text>L-2,4-diaminobutanoate + acetyl-CoA = (2S)-4-acetamido-2-aminobutanoate + CoA + H(+)</text>
        <dbReference type="Rhea" id="RHEA:16901"/>
        <dbReference type="ChEBI" id="CHEBI:15378"/>
        <dbReference type="ChEBI" id="CHEBI:57287"/>
        <dbReference type="ChEBI" id="CHEBI:57288"/>
        <dbReference type="ChEBI" id="CHEBI:58761"/>
        <dbReference type="ChEBI" id="CHEBI:58929"/>
        <dbReference type="EC" id="2.3.1.178"/>
    </reaction>
</comment>
<evidence type="ECO:0000256" key="3">
    <source>
        <dbReference type="ARBA" id="ARBA00010712"/>
    </source>
</evidence>
<feature type="domain" description="N-acetyltransferase" evidence="10">
    <location>
        <begin position="1"/>
        <end position="154"/>
    </location>
</feature>
<dbReference type="InterPro" id="IPR012772">
    <property type="entry name" value="Ectoine_EctA"/>
</dbReference>
<name>A0ABW1GGS9_9ACTN</name>
<evidence type="ECO:0000256" key="4">
    <source>
        <dbReference type="ARBA" id="ARBA00012355"/>
    </source>
</evidence>
<organism evidence="11 12">
    <name type="scientific">Streptomyces pulveraceus</name>
    <dbReference type="NCBI Taxonomy" id="68258"/>
    <lineage>
        <taxon>Bacteria</taxon>
        <taxon>Bacillati</taxon>
        <taxon>Actinomycetota</taxon>
        <taxon>Actinomycetes</taxon>
        <taxon>Kitasatosporales</taxon>
        <taxon>Streptomycetaceae</taxon>
        <taxon>Streptomyces</taxon>
    </lineage>
</organism>
<evidence type="ECO:0000256" key="6">
    <source>
        <dbReference type="ARBA" id="ARBA00022679"/>
    </source>
</evidence>
<evidence type="ECO:0000256" key="8">
    <source>
        <dbReference type="ARBA" id="ARBA00048924"/>
    </source>
</evidence>
<dbReference type="EC" id="2.3.1.178" evidence="4 9"/>
<dbReference type="GO" id="GO:0033816">
    <property type="term" value="F:diaminobutyrate acetyltransferase activity"/>
    <property type="evidence" value="ECO:0007669"/>
    <property type="project" value="UniProtKB-EC"/>
</dbReference>
<protein>
    <recommendedName>
        <fullName evidence="5 9">L-2,4-diaminobutyric acid acetyltransferase</fullName>
        <shortName evidence="9">DABA acetyltransferase</shortName>
        <ecNumber evidence="4 9">2.3.1.178</ecNumber>
    </recommendedName>
</protein>
<reference evidence="12" key="1">
    <citation type="journal article" date="2019" name="Int. J. Syst. Evol. Microbiol.">
        <title>The Global Catalogue of Microorganisms (GCM) 10K type strain sequencing project: providing services to taxonomists for standard genome sequencing and annotation.</title>
        <authorList>
            <consortium name="The Broad Institute Genomics Platform"/>
            <consortium name="The Broad Institute Genome Sequencing Center for Infectious Disease"/>
            <person name="Wu L."/>
            <person name="Ma J."/>
        </authorList>
    </citation>
    <scope>NUCLEOTIDE SEQUENCE [LARGE SCALE GENOMIC DNA]</scope>
    <source>
        <strain evidence="12">JCM 4147</strain>
    </source>
</reference>
<dbReference type="Proteomes" id="UP001596200">
    <property type="component" value="Unassembled WGS sequence"/>
</dbReference>
<evidence type="ECO:0000259" key="10">
    <source>
        <dbReference type="PROSITE" id="PS51186"/>
    </source>
</evidence>
<dbReference type="RefSeq" id="WP_386419730.1">
    <property type="nucleotide sequence ID" value="NZ_BAAATU010000037.1"/>
</dbReference>
<comment type="pathway">
    <text evidence="2 9">Amine and polyamine biosynthesis; ectoine biosynthesis; L-ectoine from L-aspartate 4-semialdehyde: step 2/3.</text>
</comment>
<dbReference type="InterPro" id="IPR000182">
    <property type="entry name" value="GNAT_dom"/>
</dbReference>
<dbReference type="CDD" id="cd04301">
    <property type="entry name" value="NAT_SF"/>
    <property type="match status" value="1"/>
</dbReference>
<dbReference type="NCBIfam" id="TIGR02406">
    <property type="entry name" value="ectoine_EctA"/>
    <property type="match status" value="1"/>
</dbReference>
<evidence type="ECO:0000313" key="11">
    <source>
        <dbReference type="EMBL" id="MFC5912847.1"/>
    </source>
</evidence>
<evidence type="ECO:0000256" key="9">
    <source>
        <dbReference type="RuleBase" id="RU365045"/>
    </source>
</evidence>
<accession>A0ABW1GGS9</accession>
<dbReference type="PROSITE" id="PS51186">
    <property type="entry name" value="GNAT"/>
    <property type="match status" value="1"/>
</dbReference>
<keyword evidence="6 9" id="KW-0808">Transferase</keyword>
<evidence type="ECO:0000256" key="1">
    <source>
        <dbReference type="ARBA" id="ARBA00003741"/>
    </source>
</evidence>
<sequence length="154" mass="16946">MEDGAAIWRIARDSEVLDLNSSYSYLLWCRDFSATSVVARDEAGEPIAFVTGYLRPDRPGTLVVWQVAVDHGHRGTGLAGRLLDALTSRVAAEQGLASVETTITPDNTASDRLFTSYAQRHDVALERTVLFDGELFPEGTHLPEVLYRIGPFHA</sequence>
<dbReference type="Pfam" id="PF00583">
    <property type="entry name" value="Acetyltransf_1"/>
    <property type="match status" value="1"/>
</dbReference>
<keyword evidence="7 9" id="KW-0012">Acyltransferase</keyword>
<comment type="similarity">
    <text evidence="3 9">Belongs to the acetyltransferase family. EctA subfamily.</text>
</comment>
<comment type="caution">
    <text evidence="11">The sequence shown here is derived from an EMBL/GenBank/DDBJ whole genome shotgun (WGS) entry which is preliminary data.</text>
</comment>
<keyword evidence="12" id="KW-1185">Reference proteome</keyword>
<proteinExistence type="inferred from homology"/>